<proteinExistence type="predicted"/>
<dbReference type="EMBL" id="SJPW01000010">
    <property type="protein sequence ID" value="TWU44673.1"/>
    <property type="molecule type" value="Genomic_DNA"/>
</dbReference>
<evidence type="ECO:0000313" key="2">
    <source>
        <dbReference type="EMBL" id="TWU44673.1"/>
    </source>
</evidence>
<dbReference type="Pfam" id="PF07589">
    <property type="entry name" value="PEP-CTERM"/>
    <property type="match status" value="1"/>
</dbReference>
<comment type="caution">
    <text evidence="2">The sequence shown here is derived from an EMBL/GenBank/DDBJ whole genome shotgun (WGS) entry which is preliminary data.</text>
</comment>
<sequence>MMPKTLCSNLSHLSYQLRSFISIAAVLILMAATAKGDLIFSGDFQNGTGNLVITNSITFTLTGDSDSNGFFEIVFDQIVTPDSARDIAFSDTNFAFSRNGNPVTSTDSRFYDNQTSTINDITVGDGFLLSKLDSGLVTGESLTLLAGNYTFGAATGFNPQYNGLTFTGDAFIVRDRDGRRISSIENVSAVPEPGSFTLVGLAIVGFVARRRRVSSEVRTFRHS</sequence>
<dbReference type="AlphaFoldDB" id="A0A5C6E4T1"/>
<gene>
    <name evidence="2" type="ORF">Poly51_59420</name>
</gene>
<keyword evidence="3" id="KW-1185">Reference proteome</keyword>
<organism evidence="2 3">
    <name type="scientific">Rubripirellula tenax</name>
    <dbReference type="NCBI Taxonomy" id="2528015"/>
    <lineage>
        <taxon>Bacteria</taxon>
        <taxon>Pseudomonadati</taxon>
        <taxon>Planctomycetota</taxon>
        <taxon>Planctomycetia</taxon>
        <taxon>Pirellulales</taxon>
        <taxon>Pirellulaceae</taxon>
        <taxon>Rubripirellula</taxon>
    </lineage>
</organism>
<accession>A0A5C6E4T1</accession>
<reference evidence="2 3" key="1">
    <citation type="submission" date="2019-02" db="EMBL/GenBank/DDBJ databases">
        <title>Deep-cultivation of Planctomycetes and their phenomic and genomic characterization uncovers novel biology.</title>
        <authorList>
            <person name="Wiegand S."/>
            <person name="Jogler M."/>
            <person name="Boedeker C."/>
            <person name="Pinto D."/>
            <person name="Vollmers J."/>
            <person name="Rivas-Marin E."/>
            <person name="Kohn T."/>
            <person name="Peeters S.H."/>
            <person name="Heuer A."/>
            <person name="Rast P."/>
            <person name="Oberbeckmann S."/>
            <person name="Bunk B."/>
            <person name="Jeske O."/>
            <person name="Meyerdierks A."/>
            <person name="Storesund J.E."/>
            <person name="Kallscheuer N."/>
            <person name="Luecker S."/>
            <person name="Lage O.M."/>
            <person name="Pohl T."/>
            <person name="Merkel B.J."/>
            <person name="Hornburger P."/>
            <person name="Mueller R.-W."/>
            <person name="Bruemmer F."/>
            <person name="Labrenz M."/>
            <person name="Spormann A.M."/>
            <person name="Op Den Camp H."/>
            <person name="Overmann J."/>
            <person name="Amann R."/>
            <person name="Jetten M.S.M."/>
            <person name="Mascher T."/>
            <person name="Medema M.H."/>
            <person name="Devos D.P."/>
            <person name="Kaster A.-K."/>
            <person name="Ovreas L."/>
            <person name="Rohde M."/>
            <person name="Galperin M.Y."/>
            <person name="Jogler C."/>
        </authorList>
    </citation>
    <scope>NUCLEOTIDE SEQUENCE [LARGE SCALE GENOMIC DNA]</scope>
    <source>
        <strain evidence="2 3">Poly51</strain>
    </source>
</reference>
<dbReference type="NCBIfam" id="TIGR02595">
    <property type="entry name" value="PEP_CTERM"/>
    <property type="match status" value="1"/>
</dbReference>
<dbReference type="Proteomes" id="UP000318288">
    <property type="component" value="Unassembled WGS sequence"/>
</dbReference>
<protein>
    <recommendedName>
        <fullName evidence="1">Ice-binding protein C-terminal domain-containing protein</fullName>
    </recommendedName>
</protein>
<feature type="domain" description="Ice-binding protein C-terminal" evidence="1">
    <location>
        <begin position="189"/>
        <end position="211"/>
    </location>
</feature>
<evidence type="ECO:0000313" key="3">
    <source>
        <dbReference type="Proteomes" id="UP000318288"/>
    </source>
</evidence>
<evidence type="ECO:0000259" key="1">
    <source>
        <dbReference type="Pfam" id="PF07589"/>
    </source>
</evidence>
<name>A0A5C6E4T1_9BACT</name>
<dbReference type="InterPro" id="IPR013424">
    <property type="entry name" value="Ice-binding_C"/>
</dbReference>
<dbReference type="RefSeq" id="WP_146462332.1">
    <property type="nucleotide sequence ID" value="NZ_SJPW01000010.1"/>
</dbReference>